<sequence length="295" mass="32861">MVSVDACARHDLTDAQWELLEPLLPAPPSRGRPRRYGLRSMIDAVRWRTRVGAPWRDVPARYGPWWRAYALYRAWQADGTWERIEAALVARADAAGKIAWRVSVDSTTCRAHVHAAGARRDSALRVDGEPADHALGASRGGWSTKVHAAVDARCGVLARLLTAGQVGDCPMMVPVLEAIGVARTGPGRPRKRPERVLADKAYSSRANRAWLVAHHIRATIPVKADQAANRARRGSRGGRPPAFDPIAYKDRNTVERCFGHLKQHRAFATRYDKLAMRYQATTHIASINHWLKRLT</sequence>
<dbReference type="EMBL" id="LR134363">
    <property type="protein sequence ID" value="VEG75782.1"/>
    <property type="molecule type" value="Genomic_DNA"/>
</dbReference>
<evidence type="ECO:0000256" key="1">
    <source>
        <dbReference type="SAM" id="MobiDB-lite"/>
    </source>
</evidence>
<protein>
    <submittedName>
        <fullName evidence="4">Transposase and inactivated derivatives</fullName>
    </submittedName>
</protein>
<feature type="domain" description="Transposase IS4-like" evidence="2">
    <location>
        <begin position="102"/>
        <end position="277"/>
    </location>
</feature>
<evidence type="ECO:0000313" key="5">
    <source>
        <dbReference type="Proteomes" id="UP000276899"/>
    </source>
</evidence>
<dbReference type="InterPro" id="IPR002559">
    <property type="entry name" value="Transposase_11"/>
</dbReference>
<dbReference type="RefSeq" id="WP_026427344.1">
    <property type="nucleotide sequence ID" value="NZ_CBCRWE010000056.1"/>
</dbReference>
<dbReference type="Proteomes" id="UP000276899">
    <property type="component" value="Chromosome"/>
</dbReference>
<reference evidence="4 5" key="1">
    <citation type="submission" date="2018-12" db="EMBL/GenBank/DDBJ databases">
        <authorList>
            <consortium name="Pathogen Informatics"/>
        </authorList>
    </citation>
    <scope>NUCLEOTIDE SEQUENCE [LARGE SCALE GENOMIC DNA]</scope>
    <source>
        <strain evidence="4 5">NCTC11923</strain>
    </source>
</reference>
<feature type="domain" description="Insertion element IS402-like" evidence="3">
    <location>
        <begin position="12"/>
        <end position="84"/>
    </location>
</feature>
<gene>
    <name evidence="4" type="ORF">NCTC11923_02460</name>
</gene>
<dbReference type="PANTHER" id="PTHR30007">
    <property type="entry name" value="PHP DOMAIN PROTEIN"/>
    <property type="match status" value="1"/>
</dbReference>
<evidence type="ECO:0000313" key="4">
    <source>
        <dbReference type="EMBL" id="VEG75782.1"/>
    </source>
</evidence>
<organism evidence="4 5">
    <name type="scientific">Actinomyces slackii</name>
    <dbReference type="NCBI Taxonomy" id="52774"/>
    <lineage>
        <taxon>Bacteria</taxon>
        <taxon>Bacillati</taxon>
        <taxon>Actinomycetota</taxon>
        <taxon>Actinomycetes</taxon>
        <taxon>Actinomycetales</taxon>
        <taxon>Actinomycetaceae</taxon>
        <taxon>Actinomyces</taxon>
    </lineage>
</organism>
<dbReference type="STRING" id="1278298.GCA_000428685_02543"/>
<dbReference type="InterPro" id="IPR025161">
    <property type="entry name" value="IS402-like_dom"/>
</dbReference>
<accession>A0A448KFW3</accession>
<dbReference type="GO" id="GO:0006313">
    <property type="term" value="P:DNA transposition"/>
    <property type="evidence" value="ECO:0007669"/>
    <property type="project" value="InterPro"/>
</dbReference>
<name>A0A448KFW3_9ACTO</name>
<proteinExistence type="predicted"/>
<keyword evidence="5" id="KW-1185">Reference proteome</keyword>
<evidence type="ECO:0000259" key="2">
    <source>
        <dbReference type="Pfam" id="PF01609"/>
    </source>
</evidence>
<evidence type="ECO:0000259" key="3">
    <source>
        <dbReference type="Pfam" id="PF13340"/>
    </source>
</evidence>
<dbReference type="GO" id="GO:0004803">
    <property type="term" value="F:transposase activity"/>
    <property type="evidence" value="ECO:0007669"/>
    <property type="project" value="InterPro"/>
</dbReference>
<feature type="region of interest" description="Disordered" evidence="1">
    <location>
        <begin position="224"/>
        <end position="245"/>
    </location>
</feature>
<dbReference type="KEGG" id="asla:NCTC11923_02460"/>
<dbReference type="GO" id="GO:0003677">
    <property type="term" value="F:DNA binding"/>
    <property type="evidence" value="ECO:0007669"/>
    <property type="project" value="InterPro"/>
</dbReference>
<dbReference type="PANTHER" id="PTHR30007:SF1">
    <property type="entry name" value="BLR1914 PROTEIN"/>
    <property type="match status" value="1"/>
</dbReference>
<dbReference type="Pfam" id="PF01609">
    <property type="entry name" value="DDE_Tnp_1"/>
    <property type="match status" value="1"/>
</dbReference>
<dbReference type="Pfam" id="PF13340">
    <property type="entry name" value="DUF4096"/>
    <property type="match status" value="1"/>
</dbReference>
<dbReference type="NCBIfam" id="NF033580">
    <property type="entry name" value="transpos_IS5_3"/>
    <property type="match status" value="1"/>
</dbReference>
<dbReference type="AlphaFoldDB" id="A0A448KFW3"/>